<evidence type="ECO:0000313" key="1">
    <source>
        <dbReference type="EMBL" id="KAK4543483.1"/>
    </source>
</evidence>
<accession>A0AAV9JEM3</accession>
<dbReference type="Gene3D" id="3.10.450.50">
    <property type="match status" value="1"/>
</dbReference>
<dbReference type="PANTHER" id="PTHR39598">
    <property type="entry name" value="AUSTINOL SYNTHESIS PROTEIN F-RELATED"/>
    <property type="match status" value="1"/>
</dbReference>
<organism evidence="1 2">
    <name type="scientific">Oleoguttula mirabilis</name>
    <dbReference type="NCBI Taxonomy" id="1507867"/>
    <lineage>
        <taxon>Eukaryota</taxon>
        <taxon>Fungi</taxon>
        <taxon>Dikarya</taxon>
        <taxon>Ascomycota</taxon>
        <taxon>Pezizomycotina</taxon>
        <taxon>Dothideomycetes</taxon>
        <taxon>Dothideomycetidae</taxon>
        <taxon>Mycosphaerellales</taxon>
        <taxon>Teratosphaeriaceae</taxon>
        <taxon>Oleoguttula</taxon>
    </lineage>
</organism>
<dbReference type="SUPFAM" id="SSF54427">
    <property type="entry name" value="NTF2-like"/>
    <property type="match status" value="1"/>
</dbReference>
<name>A0AAV9JEM3_9PEZI</name>
<protein>
    <recommendedName>
        <fullName evidence="3">SnoaL-like domain-containing protein</fullName>
    </recommendedName>
</protein>
<dbReference type="InterPro" id="IPR050977">
    <property type="entry name" value="Fungal_Meroterpenoid_Isomerase"/>
</dbReference>
<dbReference type="PANTHER" id="PTHR39598:SF1">
    <property type="entry name" value="AUSTINOID BIOSYNTHESIS CLUSTERS PROTEIN F-RELATED"/>
    <property type="match status" value="1"/>
</dbReference>
<reference evidence="1 2" key="1">
    <citation type="submission" date="2021-11" db="EMBL/GenBank/DDBJ databases">
        <title>Black yeast isolated from Biological Soil Crust.</title>
        <authorList>
            <person name="Kurbessoian T."/>
        </authorList>
    </citation>
    <scope>NUCLEOTIDE SEQUENCE [LARGE SCALE GENOMIC DNA]</scope>
    <source>
        <strain evidence="1 2">CCFEE 5522</strain>
    </source>
</reference>
<dbReference type="InterPro" id="IPR032710">
    <property type="entry name" value="NTF2-like_dom_sf"/>
</dbReference>
<dbReference type="EMBL" id="JAVFHQ010000032">
    <property type="protein sequence ID" value="KAK4543483.1"/>
    <property type="molecule type" value="Genomic_DNA"/>
</dbReference>
<sequence length="148" mass="17050">MTASTQRQTAEAVVGAFNRMDNEAIISHRSPDCIRYILPSSLGLKPTNNDQYKSQLDKLKLIFHNFCLTINDVVEDEKARRICMWLSARADTAAGEYINEYMWTLDFDETGTKITKVNEFVDTVVNRDFWPRLSEAMRAHQADRQGKE</sequence>
<evidence type="ECO:0000313" key="2">
    <source>
        <dbReference type="Proteomes" id="UP001324427"/>
    </source>
</evidence>
<evidence type="ECO:0008006" key="3">
    <source>
        <dbReference type="Google" id="ProtNLM"/>
    </source>
</evidence>
<gene>
    <name evidence="1" type="ORF">LTR36_005626</name>
</gene>
<comment type="caution">
    <text evidence="1">The sequence shown here is derived from an EMBL/GenBank/DDBJ whole genome shotgun (WGS) entry which is preliminary data.</text>
</comment>
<proteinExistence type="predicted"/>
<dbReference type="AlphaFoldDB" id="A0AAV9JEM3"/>
<dbReference type="Proteomes" id="UP001324427">
    <property type="component" value="Unassembled WGS sequence"/>
</dbReference>
<keyword evidence="2" id="KW-1185">Reference proteome</keyword>